<dbReference type="OrthoDB" id="3174662at2"/>
<proteinExistence type="predicted"/>
<sequence>MAHCWDLRGCDEEMQSRCPHNTPGEPCPPDCNFAACDRPTHQVAYGLAMFDNPDVDRSVPVKEICRTCTFFIQHGPTIKEAESCA</sequence>
<gene>
    <name evidence="1" type="ORF">DMP06_06765</name>
</gene>
<dbReference type="RefSeq" id="WP_123208974.1">
    <property type="nucleotide sequence ID" value="NZ_JBHTHO010000003.1"/>
</dbReference>
<reference evidence="2" key="1">
    <citation type="submission" date="2018-05" db="EMBL/GenBank/DDBJ databases">
        <title>Genome Sequencing of selected type strains of the family Eggerthellaceae.</title>
        <authorList>
            <person name="Danylec N."/>
            <person name="Stoll D.A."/>
            <person name="Doetsch A."/>
            <person name="Huch M."/>
        </authorList>
    </citation>
    <scope>NUCLEOTIDE SEQUENCE [LARGE SCALE GENOMIC DNA]</scope>
    <source>
        <strain evidence="2">DSM 24851</strain>
    </source>
</reference>
<evidence type="ECO:0000313" key="1">
    <source>
        <dbReference type="EMBL" id="RNL39845.1"/>
    </source>
</evidence>
<dbReference type="Proteomes" id="UP000269591">
    <property type="component" value="Unassembled WGS sequence"/>
</dbReference>
<keyword evidence="2" id="KW-1185">Reference proteome</keyword>
<organism evidence="1 2">
    <name type="scientific">Slackia equolifaciens</name>
    <dbReference type="NCBI Taxonomy" id="498718"/>
    <lineage>
        <taxon>Bacteria</taxon>
        <taxon>Bacillati</taxon>
        <taxon>Actinomycetota</taxon>
        <taxon>Coriobacteriia</taxon>
        <taxon>Eggerthellales</taxon>
        <taxon>Eggerthellaceae</taxon>
        <taxon>Slackia</taxon>
    </lineage>
</organism>
<evidence type="ECO:0000313" key="2">
    <source>
        <dbReference type="Proteomes" id="UP000269591"/>
    </source>
</evidence>
<dbReference type="EMBL" id="QIBX01000010">
    <property type="protein sequence ID" value="RNL39845.1"/>
    <property type="molecule type" value="Genomic_DNA"/>
</dbReference>
<dbReference type="AlphaFoldDB" id="A0A3N0AY99"/>
<name>A0A3N0AY99_9ACTN</name>
<accession>A0A3N0AY99</accession>
<comment type="caution">
    <text evidence="1">The sequence shown here is derived from an EMBL/GenBank/DDBJ whole genome shotgun (WGS) entry which is preliminary data.</text>
</comment>
<protein>
    <submittedName>
        <fullName evidence="1">Uncharacterized protein</fullName>
    </submittedName>
</protein>